<proteinExistence type="predicted"/>
<organism evidence="1">
    <name type="scientific">Anguilla anguilla</name>
    <name type="common">European freshwater eel</name>
    <name type="synonym">Muraena anguilla</name>
    <dbReference type="NCBI Taxonomy" id="7936"/>
    <lineage>
        <taxon>Eukaryota</taxon>
        <taxon>Metazoa</taxon>
        <taxon>Chordata</taxon>
        <taxon>Craniata</taxon>
        <taxon>Vertebrata</taxon>
        <taxon>Euteleostomi</taxon>
        <taxon>Actinopterygii</taxon>
        <taxon>Neopterygii</taxon>
        <taxon>Teleostei</taxon>
        <taxon>Anguilliformes</taxon>
        <taxon>Anguillidae</taxon>
        <taxon>Anguilla</taxon>
    </lineage>
</organism>
<dbReference type="EMBL" id="GBXM01033828">
    <property type="protein sequence ID" value="JAH74749.1"/>
    <property type="molecule type" value="Transcribed_RNA"/>
</dbReference>
<accession>A0A0E9V9J1</accession>
<name>A0A0E9V9J1_ANGAN</name>
<reference evidence="1" key="2">
    <citation type="journal article" date="2015" name="Fish Shellfish Immunol.">
        <title>Early steps in the European eel (Anguilla anguilla)-Vibrio vulnificus interaction in the gills: Role of the RtxA13 toxin.</title>
        <authorList>
            <person name="Callol A."/>
            <person name="Pajuelo D."/>
            <person name="Ebbesson L."/>
            <person name="Teles M."/>
            <person name="MacKenzie S."/>
            <person name="Amaro C."/>
        </authorList>
    </citation>
    <scope>NUCLEOTIDE SEQUENCE</scope>
</reference>
<evidence type="ECO:0000313" key="1">
    <source>
        <dbReference type="EMBL" id="JAH74749.1"/>
    </source>
</evidence>
<sequence length="26" mass="3188">MLHEVIRAVKVNYRAEFHLTYTPRRS</sequence>
<reference evidence="1" key="1">
    <citation type="submission" date="2014-11" db="EMBL/GenBank/DDBJ databases">
        <authorList>
            <person name="Amaro Gonzalez C."/>
        </authorList>
    </citation>
    <scope>NUCLEOTIDE SEQUENCE</scope>
</reference>
<dbReference type="AlphaFoldDB" id="A0A0E9V9J1"/>
<protein>
    <submittedName>
        <fullName evidence="1">Uncharacterized protein</fullName>
    </submittedName>
</protein>